<evidence type="ECO:0000313" key="2">
    <source>
        <dbReference type="Proteomes" id="UP001055879"/>
    </source>
</evidence>
<sequence length="297" mass="34205">MQPSHQKPKKHRRHHPSMAAKRKNSQEKRCRNNIATILDLIGFQDDHPNITTQLLLQKLSHIKEKQSTTTAIKHSRIRRITFKFDGKLSVIQEDPTTVLESLHSDDNVGNTQVMIAEKDSRKNLPELENPNLDDQMVMSEDEGDHGIIEKRVNDGVGVGEVLRDFIRNVGGSSESTVLVVEKRLTKTDVNSKQGRLLMPILPDKFQDFLTAKEKEKLGGEEDMKVWVFDPKFRKSTLNLRFWKMKQQYLVLKTHWNQVVAANKLKENMVLKVWSFRVDEQLCFALVRVDDDDDGGDV</sequence>
<dbReference type="EMBL" id="CM042054">
    <property type="protein sequence ID" value="KAI3707212.1"/>
    <property type="molecule type" value="Genomic_DNA"/>
</dbReference>
<organism evidence="1 2">
    <name type="scientific">Arctium lappa</name>
    <name type="common">Greater burdock</name>
    <name type="synonym">Lappa major</name>
    <dbReference type="NCBI Taxonomy" id="4217"/>
    <lineage>
        <taxon>Eukaryota</taxon>
        <taxon>Viridiplantae</taxon>
        <taxon>Streptophyta</taxon>
        <taxon>Embryophyta</taxon>
        <taxon>Tracheophyta</taxon>
        <taxon>Spermatophyta</taxon>
        <taxon>Magnoliopsida</taxon>
        <taxon>eudicotyledons</taxon>
        <taxon>Gunneridae</taxon>
        <taxon>Pentapetalae</taxon>
        <taxon>asterids</taxon>
        <taxon>campanulids</taxon>
        <taxon>Asterales</taxon>
        <taxon>Asteraceae</taxon>
        <taxon>Carduoideae</taxon>
        <taxon>Cardueae</taxon>
        <taxon>Arctiinae</taxon>
        <taxon>Arctium</taxon>
    </lineage>
</organism>
<protein>
    <submittedName>
        <fullName evidence="1">Uncharacterized protein</fullName>
    </submittedName>
</protein>
<proteinExistence type="predicted"/>
<gene>
    <name evidence="1" type="ORF">L6452_25529</name>
</gene>
<comment type="caution">
    <text evidence="1">The sequence shown here is derived from an EMBL/GenBank/DDBJ whole genome shotgun (WGS) entry which is preliminary data.</text>
</comment>
<keyword evidence="2" id="KW-1185">Reference proteome</keyword>
<name>A0ACB9AAH8_ARCLA</name>
<reference evidence="1 2" key="2">
    <citation type="journal article" date="2022" name="Mol. Ecol. Resour.">
        <title>The genomes of chicory, endive, great burdock and yacon provide insights into Asteraceae paleo-polyploidization history and plant inulin production.</title>
        <authorList>
            <person name="Fan W."/>
            <person name="Wang S."/>
            <person name="Wang H."/>
            <person name="Wang A."/>
            <person name="Jiang F."/>
            <person name="Liu H."/>
            <person name="Zhao H."/>
            <person name="Xu D."/>
            <person name="Zhang Y."/>
        </authorList>
    </citation>
    <scope>NUCLEOTIDE SEQUENCE [LARGE SCALE GENOMIC DNA]</scope>
    <source>
        <strain evidence="2">cv. Niubang</strain>
    </source>
</reference>
<reference evidence="2" key="1">
    <citation type="journal article" date="2022" name="Mol. Ecol. Resour.">
        <title>The genomes of chicory, endive, great burdock and yacon provide insights into Asteraceae palaeo-polyploidization history and plant inulin production.</title>
        <authorList>
            <person name="Fan W."/>
            <person name="Wang S."/>
            <person name="Wang H."/>
            <person name="Wang A."/>
            <person name="Jiang F."/>
            <person name="Liu H."/>
            <person name="Zhao H."/>
            <person name="Xu D."/>
            <person name="Zhang Y."/>
        </authorList>
    </citation>
    <scope>NUCLEOTIDE SEQUENCE [LARGE SCALE GENOMIC DNA]</scope>
    <source>
        <strain evidence="2">cv. Niubang</strain>
    </source>
</reference>
<evidence type="ECO:0000313" key="1">
    <source>
        <dbReference type="EMBL" id="KAI3707212.1"/>
    </source>
</evidence>
<accession>A0ACB9AAH8</accession>
<dbReference type="Proteomes" id="UP001055879">
    <property type="component" value="Linkage Group LG08"/>
</dbReference>